<sequence>MLDEVEVEVTHSPSKAKVSAIAVVEDVTNGSGEILGLEEPSSRSSAGGESVTEKIPKIVPAKKRVLLRLPSGHDDQHQLELAIQRKLRRRQRVHRSISSESSGDDNDTLGLPNDQDSPNQDTITAVATCTAHARETLTCVDMLKCVLQQNSVCDSQETELTALRETLSELSLQATKVCALLQRRLRNTKKKKYQKRKEDLPEMNETRRPSWKQQLVDPNVFAARQLQLDLLLTRCPSWDIARRTSAASNVDSPRRQQKEYRDLSRVREEELAEPLSPLRPLSPPPPILPSDIHDGYSSTSSSAVKPTRLYSSRQRAQFRRSRTHGLSPPSSFLDDDTHTIQSFSTASYSDYDDRLRDLEDDAFAINIPDEPSIRSTSTTPRNTLPFTPRTSEDGSTTEIEQAAAAAAALAVANDNHDQ</sequence>
<reference evidence="2" key="1">
    <citation type="submission" date="2021-01" db="EMBL/GenBank/DDBJ databases">
        <authorList>
            <person name="Corre E."/>
            <person name="Pelletier E."/>
            <person name="Niang G."/>
            <person name="Scheremetjew M."/>
            <person name="Finn R."/>
            <person name="Kale V."/>
            <person name="Holt S."/>
            <person name="Cochrane G."/>
            <person name="Meng A."/>
            <person name="Brown T."/>
            <person name="Cohen L."/>
        </authorList>
    </citation>
    <scope>NUCLEOTIDE SEQUENCE</scope>
    <source>
        <strain evidence="2">CCMP1510</strain>
    </source>
</reference>
<evidence type="ECO:0000313" key="2">
    <source>
        <dbReference type="EMBL" id="CAE0366911.1"/>
    </source>
</evidence>
<feature type="compositionally biased region" description="Basic and acidic residues" evidence="1">
    <location>
        <begin position="252"/>
        <end position="269"/>
    </location>
</feature>
<feature type="compositionally biased region" description="Basic and acidic residues" evidence="1">
    <location>
        <begin position="196"/>
        <end position="208"/>
    </location>
</feature>
<feature type="region of interest" description="Disordered" evidence="1">
    <location>
        <begin position="244"/>
        <end position="337"/>
    </location>
</feature>
<dbReference type="EMBL" id="HBIJ01011187">
    <property type="protein sequence ID" value="CAE0366911.1"/>
    <property type="molecule type" value="Transcribed_RNA"/>
</dbReference>
<gene>
    <name evidence="2" type="ORF">ALAG00032_LOCUS7659</name>
</gene>
<dbReference type="AlphaFoldDB" id="A0A7S3NKW7"/>
<organism evidence="2">
    <name type="scientific">Aureoumbra lagunensis</name>
    <dbReference type="NCBI Taxonomy" id="44058"/>
    <lineage>
        <taxon>Eukaryota</taxon>
        <taxon>Sar</taxon>
        <taxon>Stramenopiles</taxon>
        <taxon>Ochrophyta</taxon>
        <taxon>Pelagophyceae</taxon>
        <taxon>Pelagomonadales</taxon>
        <taxon>Aureoumbra</taxon>
    </lineage>
</organism>
<accession>A0A7S3NKW7</accession>
<feature type="region of interest" description="Disordered" evidence="1">
    <location>
        <begin position="190"/>
        <end position="210"/>
    </location>
</feature>
<feature type="region of interest" description="Disordered" evidence="1">
    <location>
        <begin position="33"/>
        <end position="52"/>
    </location>
</feature>
<evidence type="ECO:0000256" key="1">
    <source>
        <dbReference type="SAM" id="MobiDB-lite"/>
    </source>
</evidence>
<protein>
    <submittedName>
        <fullName evidence="2">Uncharacterized protein</fullName>
    </submittedName>
</protein>
<feature type="region of interest" description="Disordered" evidence="1">
    <location>
        <begin position="366"/>
        <end position="398"/>
    </location>
</feature>
<proteinExistence type="predicted"/>
<feature type="region of interest" description="Disordered" evidence="1">
    <location>
        <begin position="92"/>
        <end position="120"/>
    </location>
</feature>
<name>A0A7S3NKW7_9STRA</name>
<feature type="compositionally biased region" description="Polar residues" evidence="1">
    <location>
        <begin position="373"/>
        <end position="398"/>
    </location>
</feature>